<feature type="compositionally biased region" description="Basic and acidic residues" evidence="1">
    <location>
        <begin position="129"/>
        <end position="156"/>
    </location>
</feature>
<dbReference type="PANTHER" id="PTHR31656">
    <property type="entry name" value="ROOT CAP DOMAIN-CONTAINING PROTEIN"/>
    <property type="match status" value="1"/>
</dbReference>
<evidence type="ECO:0000313" key="3">
    <source>
        <dbReference type="EMBL" id="CAK9143652.1"/>
    </source>
</evidence>
<name>A0ABC8RNP8_9AQUA</name>
<feature type="signal peptide" evidence="2">
    <location>
        <begin position="1"/>
        <end position="23"/>
    </location>
</feature>
<dbReference type="EMBL" id="CAUOFW020001315">
    <property type="protein sequence ID" value="CAK9143652.1"/>
    <property type="molecule type" value="Genomic_DNA"/>
</dbReference>
<feature type="compositionally biased region" description="Pro residues" evidence="1">
    <location>
        <begin position="168"/>
        <end position="217"/>
    </location>
</feature>
<comment type="caution">
    <text evidence="3">The sequence shown here is derived from an EMBL/GenBank/DDBJ whole genome shotgun (WGS) entry which is preliminary data.</text>
</comment>
<protein>
    <submittedName>
        <fullName evidence="3">Uncharacterized protein</fullName>
    </submittedName>
</protein>
<feature type="region of interest" description="Disordered" evidence="1">
    <location>
        <begin position="84"/>
        <end position="217"/>
    </location>
</feature>
<evidence type="ECO:0000256" key="2">
    <source>
        <dbReference type="SAM" id="SignalP"/>
    </source>
</evidence>
<evidence type="ECO:0000313" key="4">
    <source>
        <dbReference type="Proteomes" id="UP001642360"/>
    </source>
</evidence>
<proteinExistence type="predicted"/>
<accession>A0ABC8RNP8</accession>
<reference evidence="3 4" key="1">
    <citation type="submission" date="2024-02" db="EMBL/GenBank/DDBJ databases">
        <authorList>
            <person name="Vignale AGUSTIN F."/>
            <person name="Sosa J E."/>
            <person name="Modenutti C."/>
        </authorList>
    </citation>
    <scope>NUCLEOTIDE SEQUENCE [LARGE SCALE GENOMIC DNA]</scope>
</reference>
<dbReference type="AlphaFoldDB" id="A0ABC8RNP8"/>
<feature type="compositionally biased region" description="Low complexity" evidence="1">
    <location>
        <begin position="157"/>
        <end position="167"/>
    </location>
</feature>
<gene>
    <name evidence="3" type="ORF">ILEXP_LOCUS11369</name>
</gene>
<feature type="chain" id="PRO_5044745354" evidence="2">
    <location>
        <begin position="24"/>
        <end position="468"/>
    </location>
</feature>
<organism evidence="3 4">
    <name type="scientific">Ilex paraguariensis</name>
    <name type="common">yerba mate</name>
    <dbReference type="NCBI Taxonomy" id="185542"/>
    <lineage>
        <taxon>Eukaryota</taxon>
        <taxon>Viridiplantae</taxon>
        <taxon>Streptophyta</taxon>
        <taxon>Embryophyta</taxon>
        <taxon>Tracheophyta</taxon>
        <taxon>Spermatophyta</taxon>
        <taxon>Magnoliopsida</taxon>
        <taxon>eudicotyledons</taxon>
        <taxon>Gunneridae</taxon>
        <taxon>Pentapetalae</taxon>
        <taxon>asterids</taxon>
        <taxon>campanulids</taxon>
        <taxon>Aquifoliales</taxon>
        <taxon>Aquifoliaceae</taxon>
        <taxon>Ilex</taxon>
    </lineage>
</organism>
<keyword evidence="4" id="KW-1185">Reference proteome</keyword>
<keyword evidence="2" id="KW-0732">Signal</keyword>
<evidence type="ECO:0000256" key="1">
    <source>
        <dbReference type="SAM" id="MobiDB-lite"/>
    </source>
</evidence>
<dbReference type="Proteomes" id="UP001642360">
    <property type="component" value="Unassembled WGS sequence"/>
</dbReference>
<sequence>MAQSMTHHIVWIVLLMLIAFAGATPPGIANNPSHVRCMIKKYKHCYNLDHVCPMLCPNECTAECVSCKPMCIGSTTLQLDSKSLLEDSKDKSSPSNSKSPPKDPGDKSLSPPRVEDSGDKSLSPPRGFESPHEDSRDKSRPDQDSKSPPKDSRDKSPLPNSESSLESTPPPLPLSSPPPTITPTLPLPTTTPPPSPPLSPPYSPPPTPKIPNPPITSPPPHLFQLLLHHHHLHLHLQHFPYHHPIPITLLSQNLLDLLLLHHLHLIRLHPFYHHHHLLLQQPPHPHHHLLECDMSGAVCQDPRFIGGDGITFYFHGKKDQDFCLVSDPNLHINAHFIGRRKQDMKRDFTWVQSIGILFDHHKHFIGAQKTATWDDTVDSLSLAFNGEFILLPDTEGARWQSGTARMASFTRVSDTNSVIVEVAGLFKITANVVPITEEESQVHNYGITKNTTSLLILTSASGGARILS</sequence>